<gene>
    <name evidence="1" type="ORF">LEP1GSC037_4498</name>
</gene>
<dbReference type="EMBL" id="AFLW02000062">
    <property type="protein sequence ID" value="EMM83504.1"/>
    <property type="molecule type" value="Genomic_DNA"/>
</dbReference>
<evidence type="ECO:0000313" key="1">
    <source>
        <dbReference type="EMBL" id="EMM83504.1"/>
    </source>
</evidence>
<organism evidence="1 2">
    <name type="scientific">Leptospira interrogans str. 2006001854</name>
    <dbReference type="NCBI Taxonomy" id="1001590"/>
    <lineage>
        <taxon>Bacteria</taxon>
        <taxon>Pseudomonadati</taxon>
        <taxon>Spirochaetota</taxon>
        <taxon>Spirochaetia</taxon>
        <taxon>Leptospirales</taxon>
        <taxon>Leptospiraceae</taxon>
        <taxon>Leptospira</taxon>
    </lineage>
</organism>
<sequence length="49" mass="5748">MTTKRRFHAGICCTIIVLGFLKNLYCFESSSCKVVRFFCRNDFMENFIG</sequence>
<proteinExistence type="predicted"/>
<accession>M6GLV6</accession>
<dbReference type="Proteomes" id="UP000012128">
    <property type="component" value="Unassembled WGS sequence"/>
</dbReference>
<comment type="caution">
    <text evidence="1">The sequence shown here is derived from an EMBL/GenBank/DDBJ whole genome shotgun (WGS) entry which is preliminary data.</text>
</comment>
<name>M6GLV6_LEPIR</name>
<reference evidence="1 2" key="1">
    <citation type="submission" date="2013-01" db="EMBL/GenBank/DDBJ databases">
        <authorList>
            <person name="Harkins D.M."/>
            <person name="Durkin A.S."/>
            <person name="Brinkac L.M."/>
            <person name="Haft D.H."/>
            <person name="Selengut J.D."/>
            <person name="Sanka R."/>
            <person name="DePew J."/>
            <person name="Purushe J."/>
            <person name="Hospenthal D.R."/>
            <person name="Murray C.K."/>
            <person name="Pimentel G."/>
            <person name="Wasfy M."/>
            <person name="Parker T."/>
            <person name="Miller R.S."/>
            <person name="Vinetz J.M."/>
            <person name="Sutton G.G."/>
            <person name="Nierman W.C."/>
            <person name="Fouts D.E."/>
        </authorList>
    </citation>
    <scope>NUCLEOTIDE SEQUENCE [LARGE SCALE GENOMIC DNA]</scope>
    <source>
        <strain evidence="1 2">2006001854</strain>
    </source>
</reference>
<dbReference type="AlphaFoldDB" id="M6GLV6"/>
<evidence type="ECO:0000313" key="2">
    <source>
        <dbReference type="Proteomes" id="UP000012128"/>
    </source>
</evidence>
<protein>
    <submittedName>
        <fullName evidence="1">Uncharacterized protein</fullName>
    </submittedName>
</protein>